<dbReference type="InterPro" id="IPR011011">
    <property type="entry name" value="Znf_FYVE_PHD"/>
</dbReference>
<feature type="compositionally biased region" description="Acidic residues" evidence="7">
    <location>
        <begin position="814"/>
        <end position="823"/>
    </location>
</feature>
<comment type="subcellular location">
    <subcellularLocation>
        <location evidence="1">Nucleus</location>
    </subcellularLocation>
</comment>
<feature type="compositionally biased region" description="Polar residues" evidence="7">
    <location>
        <begin position="990"/>
        <end position="999"/>
    </location>
</feature>
<feature type="compositionally biased region" description="Pro residues" evidence="7">
    <location>
        <begin position="529"/>
        <end position="539"/>
    </location>
</feature>
<feature type="compositionally biased region" description="Low complexity" evidence="7">
    <location>
        <begin position="379"/>
        <end position="400"/>
    </location>
</feature>
<name>A0A4V1Q3V3_9AGAR</name>
<feature type="compositionally biased region" description="Basic residues" evidence="7">
    <location>
        <begin position="734"/>
        <end position="746"/>
    </location>
</feature>
<reference evidence="9 10" key="1">
    <citation type="submission" date="2019-01" db="EMBL/GenBank/DDBJ databases">
        <title>Draft genome sequence of Psathyrella aberdarensis IHI B618.</title>
        <authorList>
            <person name="Buettner E."/>
            <person name="Kellner H."/>
        </authorList>
    </citation>
    <scope>NUCLEOTIDE SEQUENCE [LARGE SCALE GENOMIC DNA]</scope>
    <source>
        <strain evidence="9 10">IHI B618</strain>
    </source>
</reference>
<dbReference type="InterPro" id="IPR001965">
    <property type="entry name" value="Znf_PHD"/>
</dbReference>
<dbReference type="GO" id="GO:0048188">
    <property type="term" value="C:Set1C/COMPASS complex"/>
    <property type="evidence" value="ECO:0007669"/>
    <property type="project" value="InterPro"/>
</dbReference>
<evidence type="ECO:0000256" key="4">
    <source>
        <dbReference type="ARBA" id="ARBA00022833"/>
    </source>
</evidence>
<feature type="region of interest" description="Disordered" evidence="7">
    <location>
        <begin position="1438"/>
        <end position="1508"/>
    </location>
</feature>
<feature type="compositionally biased region" description="Polar residues" evidence="7">
    <location>
        <begin position="1036"/>
        <end position="1052"/>
    </location>
</feature>
<feature type="compositionally biased region" description="Basic residues" evidence="7">
    <location>
        <begin position="1499"/>
        <end position="1508"/>
    </location>
</feature>
<gene>
    <name evidence="9" type="ORF">EST38_g5984</name>
</gene>
<feature type="compositionally biased region" description="Low complexity" evidence="7">
    <location>
        <begin position="97"/>
        <end position="107"/>
    </location>
</feature>
<feature type="compositionally biased region" description="Acidic residues" evidence="7">
    <location>
        <begin position="1106"/>
        <end position="1115"/>
    </location>
</feature>
<feature type="compositionally biased region" description="Low complexity" evidence="7">
    <location>
        <begin position="704"/>
        <end position="714"/>
    </location>
</feature>
<feature type="region of interest" description="Disordered" evidence="7">
    <location>
        <begin position="1285"/>
        <end position="1305"/>
    </location>
</feature>
<evidence type="ECO:0000259" key="8">
    <source>
        <dbReference type="PROSITE" id="PS50016"/>
    </source>
</evidence>
<feature type="compositionally biased region" description="Polar residues" evidence="7">
    <location>
        <begin position="429"/>
        <end position="440"/>
    </location>
</feature>
<feature type="compositionally biased region" description="Low complexity" evidence="7">
    <location>
        <begin position="1014"/>
        <end position="1023"/>
    </location>
</feature>
<feature type="region of interest" description="Disordered" evidence="7">
    <location>
        <begin position="1036"/>
        <end position="1115"/>
    </location>
</feature>
<evidence type="ECO:0000256" key="5">
    <source>
        <dbReference type="ARBA" id="ARBA00023242"/>
    </source>
</evidence>
<dbReference type="GO" id="GO:0008270">
    <property type="term" value="F:zinc ion binding"/>
    <property type="evidence" value="ECO:0007669"/>
    <property type="project" value="UniProtKB-KW"/>
</dbReference>
<feature type="region of interest" description="Disordered" evidence="7">
    <location>
        <begin position="808"/>
        <end position="1023"/>
    </location>
</feature>
<feature type="compositionally biased region" description="Basic and acidic residues" evidence="7">
    <location>
        <begin position="634"/>
        <end position="648"/>
    </location>
</feature>
<accession>A0A4V1Q3V3</accession>
<feature type="region of interest" description="Disordered" evidence="7">
    <location>
        <begin position="92"/>
        <end position="197"/>
    </location>
</feature>
<feature type="compositionally biased region" description="Basic and acidic residues" evidence="7">
    <location>
        <begin position="1096"/>
        <end position="1105"/>
    </location>
</feature>
<comment type="caution">
    <text evidence="9">The sequence shown here is derived from an EMBL/GenBank/DDBJ whole genome shotgun (WGS) entry which is preliminary data.</text>
</comment>
<feature type="compositionally biased region" description="Polar residues" evidence="7">
    <location>
        <begin position="1473"/>
        <end position="1486"/>
    </location>
</feature>
<sequence length="1508" mass="168173">MSRRLDISALLCDDDEPIDHVAHNPRPSSSHTRQPAPPISAPSPPASNLHPLHRPRANTFAYPPEPSSSKAGAFVGFDALVHAATVERRRLSSGELTHPQPHLQQPPQHHHVQHQQPVQHQHNHTHNQLQQQPQQPPPPHHLNQQQPRLSPQFRRSPWQEEQQEYAHPPPRQLQSPLESPRDVYKTPSSPFAPRHPMDDRVQQMRHLQLIDPRSRPPHTQQHDLDRLHRAQEFHHHQQQQQQRERRAEEERLAELERQNMLERQKMEEERRKLEEERMRLAELERQLREKDAARQREDEKREELRRLEEERRREREIAAIREAERREHHRRESELLHKMELQRQEEQQRIYDMQRAELERHRRQQLQLQQQQQAQLAHEQQQAQQQQQQQYAFHHQQQLRSPQQRHYEPPPRIEIPPGPQHPVRKVDQSPPTKLQSQSPNLAHAHPDQRPAKKARYSDSPSLPPILIDDKDRIARERERMSVGEIGYGRIESPVAGPPSSSSSSAVPRRPVSGTGVRRPVSVSDLLSPEPQPPLLPTPIEPHHPPLRIISREKDPGPPPNHHHRILSPLGRRSPPGSQAGRAKAARKSDEHVASLNALTPSVSASSTSSISAPAGAPSSQPPPPPLVPSVKKSIVREEQVVKRQKVEEVPSPMPLEVLQRTPVSVISTKEIGEQVTHSHQHRHFNQPTAPPPASAPRQVKDKSQPPSSQPQQQQGDAHDWLLEHFAQPSPPSKKDHHRHAAPRHTRSPSVPSQRRTLSPVVQVKKQSPSPVVQDEGDNALEQELEELLAEVDVPLKEESMDVDSVVAELVAETLEGDDEEVEDSNSRAPYQPADGGEEEPMPLDDELLSLIDDTLPSSTSMGKRVPAPPTSASSPLIPSTGRHSKQVPPPLRTSESGSGLPSHTSPTGGPSSASASLSTSAKLERESMPPPSIAGKKDKEQEDASTKDSEGVASAVAASAASKKKKEGTSTSKKSKGKATGADSMKIELSTPTEDSQATVAAKSRPKAAKGKKAAAAAIASAKLEASANAVPALASNGTAASSSKAVPSTTKAGHAPSATSRKHTSVSVASRSRSTSVMPGITSEHAAPTPSSSVAEDKAEKGDKQEEEEEEAAGNDDDNRLYCVCKTKYDQERFMIACDRCDEWYHMQCVDMSELVADLVDQFFCPPCIEKNPGVDLHTTYKLRCLWGLKHPDPDSPRACHKPARGAFSKYCSEDCGVKYMQSRIDTWAKKGGKKDKLWESVKNVEKREGVVVRLEDDDNTSSLSSCHGKSDLDCQQAKESTGTLKNGALKASKPKKAKGEREKERLTKMLDQVMRTSNDLKKGMGVLAWREKLLELATERAETVTQCGWDQRLCYGDEEWVEHGQSVFESYEDRGDGDMDVDGQSDNGEGDWWCAEEAACSRHMGWQTTRYKDICKEKEKKEEALHKLSGRESDIRKRLEDIANPQLKRKGAASNANHQDRTTKAAPHQGPLTSANAKLSNGNTHRNKGPVSETIKKGKKRKAPAS</sequence>
<dbReference type="CDD" id="cd16039">
    <property type="entry name" value="PHD_SPP1"/>
    <property type="match status" value="1"/>
</dbReference>
<dbReference type="GO" id="GO:0045893">
    <property type="term" value="P:positive regulation of DNA-templated transcription"/>
    <property type="evidence" value="ECO:0007669"/>
    <property type="project" value="TreeGrafter"/>
</dbReference>
<feature type="compositionally biased region" description="Pro residues" evidence="7">
    <location>
        <begin position="35"/>
        <end position="45"/>
    </location>
</feature>
<evidence type="ECO:0000256" key="1">
    <source>
        <dbReference type="ARBA" id="ARBA00004123"/>
    </source>
</evidence>
<dbReference type="EMBL" id="SDEE01000178">
    <property type="protein sequence ID" value="RXW19888.1"/>
    <property type="molecule type" value="Genomic_DNA"/>
</dbReference>
<dbReference type="PANTHER" id="PTHR46174:SF1">
    <property type="entry name" value="CXXC-TYPE ZINC FINGER PROTEIN 1"/>
    <property type="match status" value="1"/>
</dbReference>
<feature type="compositionally biased region" description="Polar residues" evidence="7">
    <location>
        <begin position="747"/>
        <end position="756"/>
    </location>
</feature>
<feature type="compositionally biased region" description="Basic and acidic residues" evidence="7">
    <location>
        <begin position="467"/>
        <end position="481"/>
    </location>
</feature>
<feature type="region of interest" description="Disordered" evidence="7">
    <location>
        <begin position="15"/>
        <end position="68"/>
    </location>
</feature>
<dbReference type="InterPro" id="IPR037869">
    <property type="entry name" value="Spp1/CFP1"/>
</dbReference>
<feature type="compositionally biased region" description="Low complexity" evidence="7">
    <location>
        <begin position="1066"/>
        <end position="1078"/>
    </location>
</feature>
<feature type="compositionally biased region" description="Basic residues" evidence="7">
    <location>
        <begin position="1004"/>
        <end position="1013"/>
    </location>
</feature>
<dbReference type="PROSITE" id="PS50016">
    <property type="entry name" value="ZF_PHD_2"/>
    <property type="match status" value="1"/>
</dbReference>
<dbReference type="PROSITE" id="PS01359">
    <property type="entry name" value="ZF_PHD_1"/>
    <property type="match status" value="1"/>
</dbReference>
<keyword evidence="2" id="KW-0479">Metal-binding</keyword>
<keyword evidence="5" id="KW-0539">Nucleus</keyword>
<feature type="compositionally biased region" description="Low complexity" evidence="7">
    <location>
        <begin position="597"/>
        <end position="618"/>
    </location>
</feature>
<dbReference type="Gene3D" id="3.30.40.10">
    <property type="entry name" value="Zinc/RING finger domain, C3HC4 (zinc finger)"/>
    <property type="match status" value="1"/>
</dbReference>
<dbReference type="PANTHER" id="PTHR46174">
    <property type="entry name" value="CXXC-TYPE ZINC FINGER PROTEIN 1"/>
    <property type="match status" value="1"/>
</dbReference>
<keyword evidence="3 6" id="KW-0863">Zinc-finger</keyword>
<evidence type="ECO:0000313" key="10">
    <source>
        <dbReference type="Proteomes" id="UP000290288"/>
    </source>
</evidence>
<dbReference type="Proteomes" id="UP000290288">
    <property type="component" value="Unassembled WGS sequence"/>
</dbReference>
<organism evidence="9 10">
    <name type="scientific">Candolleomyces aberdarensis</name>
    <dbReference type="NCBI Taxonomy" id="2316362"/>
    <lineage>
        <taxon>Eukaryota</taxon>
        <taxon>Fungi</taxon>
        <taxon>Dikarya</taxon>
        <taxon>Basidiomycota</taxon>
        <taxon>Agaricomycotina</taxon>
        <taxon>Agaricomycetes</taxon>
        <taxon>Agaricomycetidae</taxon>
        <taxon>Agaricales</taxon>
        <taxon>Agaricineae</taxon>
        <taxon>Psathyrellaceae</taxon>
        <taxon>Candolleomyces</taxon>
    </lineage>
</organism>
<evidence type="ECO:0000313" key="9">
    <source>
        <dbReference type="EMBL" id="RXW19888.1"/>
    </source>
</evidence>
<feature type="compositionally biased region" description="Low complexity" evidence="7">
    <location>
        <begin position="951"/>
        <end position="961"/>
    </location>
</feature>
<keyword evidence="4" id="KW-0862">Zinc</keyword>
<feature type="domain" description="PHD-type" evidence="8">
    <location>
        <begin position="1121"/>
        <end position="1172"/>
    </location>
</feature>
<feature type="compositionally biased region" description="Acidic residues" evidence="7">
    <location>
        <begin position="835"/>
        <end position="847"/>
    </location>
</feature>
<evidence type="ECO:0000256" key="7">
    <source>
        <dbReference type="SAM" id="MobiDB-lite"/>
    </source>
</evidence>
<feature type="compositionally biased region" description="Basic and acidic residues" evidence="7">
    <location>
        <begin position="935"/>
        <end position="950"/>
    </location>
</feature>
<feature type="region of interest" description="Disordered" evidence="7">
    <location>
        <begin position="288"/>
        <end position="313"/>
    </location>
</feature>
<protein>
    <recommendedName>
        <fullName evidence="8">PHD-type domain-containing protein</fullName>
    </recommendedName>
</protein>
<feature type="compositionally biased region" description="Low complexity" evidence="7">
    <location>
        <begin position="492"/>
        <end position="513"/>
    </location>
</feature>
<dbReference type="InterPro" id="IPR019786">
    <property type="entry name" value="Zinc_finger_PHD-type_CS"/>
</dbReference>
<feature type="region of interest" description="Disordered" evidence="7">
    <location>
        <begin position="379"/>
        <end position="780"/>
    </location>
</feature>
<dbReference type="SMART" id="SM00249">
    <property type="entry name" value="PHD"/>
    <property type="match status" value="1"/>
</dbReference>
<dbReference type="InterPro" id="IPR013083">
    <property type="entry name" value="Znf_RING/FYVE/PHD"/>
</dbReference>
<proteinExistence type="predicted"/>
<dbReference type="OrthoDB" id="436852at2759"/>
<feature type="compositionally biased region" description="Low complexity" evidence="7">
    <location>
        <begin position="114"/>
        <end position="133"/>
    </location>
</feature>
<evidence type="ECO:0000256" key="2">
    <source>
        <dbReference type="ARBA" id="ARBA00022723"/>
    </source>
</evidence>
<dbReference type="InterPro" id="IPR019787">
    <property type="entry name" value="Znf_PHD-finger"/>
</dbReference>
<evidence type="ECO:0000256" key="6">
    <source>
        <dbReference type="PROSITE-ProRule" id="PRU00146"/>
    </source>
</evidence>
<dbReference type="Pfam" id="PF00628">
    <property type="entry name" value="PHD"/>
    <property type="match status" value="1"/>
</dbReference>
<dbReference type="STRING" id="2316362.A0A4V1Q3V3"/>
<feature type="compositionally biased region" description="Low complexity" evidence="7">
    <location>
        <begin position="896"/>
        <end position="921"/>
    </location>
</feature>
<dbReference type="SUPFAM" id="SSF57903">
    <property type="entry name" value="FYVE/PHD zinc finger"/>
    <property type="match status" value="1"/>
</dbReference>
<evidence type="ECO:0000256" key="3">
    <source>
        <dbReference type="ARBA" id="ARBA00022771"/>
    </source>
</evidence>
<keyword evidence="10" id="KW-1185">Reference proteome</keyword>